<keyword evidence="2" id="KW-0805">Transcription regulation</keyword>
<feature type="DNA-binding region" description="H-T-H motif" evidence="5">
    <location>
        <begin position="48"/>
        <end position="67"/>
    </location>
</feature>
<dbReference type="Gene3D" id="1.10.357.10">
    <property type="entry name" value="Tetracycline Repressor, domain 2"/>
    <property type="match status" value="1"/>
</dbReference>
<dbReference type="SUPFAM" id="SSF46689">
    <property type="entry name" value="Homeodomain-like"/>
    <property type="match status" value="1"/>
</dbReference>
<dbReference type="InterPro" id="IPR036271">
    <property type="entry name" value="Tet_transcr_reg_TetR-rel_C_sf"/>
</dbReference>
<dbReference type="InterPro" id="IPR050109">
    <property type="entry name" value="HTH-type_TetR-like_transc_reg"/>
</dbReference>
<dbReference type="EMBL" id="CP070371">
    <property type="protein sequence ID" value="QRZ14992.1"/>
    <property type="molecule type" value="Genomic_DNA"/>
</dbReference>
<evidence type="ECO:0000256" key="2">
    <source>
        <dbReference type="ARBA" id="ARBA00023015"/>
    </source>
</evidence>
<organism evidence="8 9">
    <name type="scientific">Paracoccus methylovorus</name>
    <dbReference type="NCBI Taxonomy" id="2812658"/>
    <lineage>
        <taxon>Bacteria</taxon>
        <taxon>Pseudomonadati</taxon>
        <taxon>Pseudomonadota</taxon>
        <taxon>Alphaproteobacteria</taxon>
        <taxon>Rhodobacterales</taxon>
        <taxon>Paracoccaceae</taxon>
        <taxon>Paracoccus</taxon>
    </lineage>
</organism>
<reference evidence="8 9" key="1">
    <citation type="submission" date="2021-02" db="EMBL/GenBank/DDBJ databases">
        <title>Paracoccus methylovroum sp.nov., a new methanol and methylamine utilizing methylotrophic denitrifer.</title>
        <authorList>
            <person name="Timsy T."/>
            <person name="Behrendt U."/>
            <person name="Ulrich A."/>
            <person name="Spanner T."/>
            <person name="Foesel B.U."/>
            <person name="Horn M.A."/>
            <person name="Kolb S."/>
        </authorList>
    </citation>
    <scope>NUCLEOTIDE SEQUENCE [LARGE SCALE GENOMIC DNA]</scope>
    <source>
        <strain evidence="8 9">H4-D09</strain>
    </source>
</reference>
<dbReference type="PROSITE" id="PS50977">
    <property type="entry name" value="HTH_TETR_2"/>
    <property type="match status" value="1"/>
</dbReference>
<dbReference type="PRINTS" id="PR00455">
    <property type="entry name" value="HTHTETR"/>
</dbReference>
<keyword evidence="1" id="KW-0678">Repressor</keyword>
<feature type="domain" description="HTH tetR-type" evidence="7">
    <location>
        <begin position="25"/>
        <end position="85"/>
    </location>
</feature>
<feature type="region of interest" description="Disordered" evidence="6">
    <location>
        <begin position="1"/>
        <end position="24"/>
    </location>
</feature>
<evidence type="ECO:0000256" key="3">
    <source>
        <dbReference type="ARBA" id="ARBA00023125"/>
    </source>
</evidence>
<evidence type="ECO:0000256" key="1">
    <source>
        <dbReference type="ARBA" id="ARBA00022491"/>
    </source>
</evidence>
<dbReference type="InterPro" id="IPR039538">
    <property type="entry name" value="BetI_C"/>
</dbReference>
<evidence type="ECO:0000313" key="8">
    <source>
        <dbReference type="EMBL" id="QRZ14992.1"/>
    </source>
</evidence>
<dbReference type="Pfam" id="PF13977">
    <property type="entry name" value="TetR_C_6"/>
    <property type="match status" value="1"/>
</dbReference>
<gene>
    <name evidence="8" type="ORF">JWJ88_18800</name>
</gene>
<dbReference type="PANTHER" id="PTHR30055">
    <property type="entry name" value="HTH-TYPE TRANSCRIPTIONAL REGULATOR RUTR"/>
    <property type="match status" value="1"/>
</dbReference>
<protein>
    <submittedName>
        <fullName evidence="8">TetR family transcriptional regulator C-terminal domain-containing protein</fullName>
    </submittedName>
</protein>
<dbReference type="RefSeq" id="WP_205295957.1">
    <property type="nucleotide sequence ID" value="NZ_CP070371.1"/>
</dbReference>
<dbReference type="InterPro" id="IPR009057">
    <property type="entry name" value="Homeodomain-like_sf"/>
</dbReference>
<evidence type="ECO:0000256" key="6">
    <source>
        <dbReference type="SAM" id="MobiDB-lite"/>
    </source>
</evidence>
<evidence type="ECO:0000259" key="7">
    <source>
        <dbReference type="PROSITE" id="PS50977"/>
    </source>
</evidence>
<keyword evidence="4" id="KW-0804">Transcription</keyword>
<keyword evidence="3 5" id="KW-0238">DNA-binding</keyword>
<proteinExistence type="predicted"/>
<dbReference type="InterPro" id="IPR001647">
    <property type="entry name" value="HTH_TetR"/>
</dbReference>
<dbReference type="PANTHER" id="PTHR30055:SF234">
    <property type="entry name" value="HTH-TYPE TRANSCRIPTIONAL REGULATOR BETI"/>
    <property type="match status" value="1"/>
</dbReference>
<evidence type="ECO:0000256" key="4">
    <source>
        <dbReference type="ARBA" id="ARBA00023163"/>
    </source>
</evidence>
<dbReference type="SUPFAM" id="SSF48498">
    <property type="entry name" value="Tetracyclin repressor-like, C-terminal domain"/>
    <property type="match status" value="1"/>
</dbReference>
<name>A0ABX7JL67_9RHOB</name>
<dbReference type="Proteomes" id="UP000663629">
    <property type="component" value="Chromosome 2"/>
</dbReference>
<sequence length="217" mass="24159">MTEPKPRSRRNATGTAQKSRDDQVVDRRRSLLKAAVKVISKRGLTGVTINSIAAEAKCSYGVVAFHFQSKEGIIFAALDHTAAEYEAYLARLNASERGPAERIRHMIDTDFSRKAAGQDSIALWLAFWAEAARVPNFRKRCAELRIHYNDAVAQDIAELAQQRGIHIDAGQAALTLNAMISGLWVENLLLPITMAEGQKRGHDACMAYMRMLFPQDF</sequence>
<accession>A0ABX7JL67</accession>
<evidence type="ECO:0000256" key="5">
    <source>
        <dbReference type="PROSITE-ProRule" id="PRU00335"/>
    </source>
</evidence>
<dbReference type="Pfam" id="PF00440">
    <property type="entry name" value="TetR_N"/>
    <property type="match status" value="1"/>
</dbReference>
<keyword evidence="9" id="KW-1185">Reference proteome</keyword>
<evidence type="ECO:0000313" key="9">
    <source>
        <dbReference type="Proteomes" id="UP000663629"/>
    </source>
</evidence>